<proteinExistence type="predicted"/>
<feature type="domain" description="Methyltransferase type 11" evidence="1">
    <location>
        <begin position="51"/>
        <end position="127"/>
    </location>
</feature>
<evidence type="ECO:0000313" key="4">
    <source>
        <dbReference type="Proteomes" id="UP000276741"/>
    </source>
</evidence>
<dbReference type="SUPFAM" id="SSF53335">
    <property type="entry name" value="S-adenosyl-L-methionine-dependent methyltransferases"/>
    <property type="match status" value="1"/>
</dbReference>
<dbReference type="GO" id="GO:0008757">
    <property type="term" value="F:S-adenosylmethionine-dependent methyltransferase activity"/>
    <property type="evidence" value="ECO:0007669"/>
    <property type="project" value="InterPro"/>
</dbReference>
<dbReference type="Pfam" id="PF08241">
    <property type="entry name" value="Methyltransf_11"/>
    <property type="match status" value="1"/>
</dbReference>
<dbReference type="EMBL" id="AP018553">
    <property type="protein sequence ID" value="BBD72112.1"/>
    <property type="molecule type" value="Genomic_DNA"/>
</dbReference>
<keyword evidence="2" id="KW-0808">Transferase</keyword>
<dbReference type="AlphaFoldDB" id="A0A348B1R0"/>
<dbReference type="Gene3D" id="3.40.50.150">
    <property type="entry name" value="Vaccinia Virus protein VP39"/>
    <property type="match status" value="1"/>
</dbReference>
<evidence type="ECO:0000259" key="1">
    <source>
        <dbReference type="Pfam" id="PF08241"/>
    </source>
</evidence>
<reference evidence="4" key="2">
    <citation type="submission" date="2018-04" db="EMBL/GenBank/DDBJ databases">
        <title>Complete genome sequence of Sulfodiicoccus acidiphilus strain HS-1.</title>
        <authorList>
            <person name="Sakai H.D."/>
            <person name="Kurosawa N."/>
        </authorList>
    </citation>
    <scope>NUCLEOTIDE SEQUENCE [LARGE SCALE GENOMIC DNA]</scope>
    <source>
        <strain evidence="4">HS-1</strain>
    </source>
</reference>
<dbReference type="GeneID" id="38666006"/>
<dbReference type="InterPro" id="IPR013216">
    <property type="entry name" value="Methyltransf_11"/>
</dbReference>
<keyword evidence="4" id="KW-1185">Reference proteome</keyword>
<dbReference type="KEGG" id="sacd:HS1genome_0501"/>
<protein>
    <submittedName>
        <fullName evidence="2">Methyltransferase</fullName>
    </submittedName>
</protein>
<dbReference type="InterPro" id="IPR050508">
    <property type="entry name" value="Methyltransf_Superfamily"/>
</dbReference>
<dbReference type="PANTHER" id="PTHR42912:SF89">
    <property type="entry name" value="PUTATIVE-RELATED"/>
    <property type="match status" value="1"/>
</dbReference>
<name>A0A348B1R0_9CREN</name>
<sequence length="211" mass="23669">MTKENSGEEPSLEIEDPFTEGAAYASWYRKHEAVYRSEASAVAKLRLRDCLDVGAGTGAFHEVIEGLVVSLDISPYMLQEAKGERVLGDALALPFRDRSFRTSFVASTLCFVEDVEGLLREMRRVSREAIGLCFIPLDSPLGERYFRMGKGGHKYYSRARFLTRAEVYSLLRDFRVELTYSTLTKGELTEEVEPAVEGDAGSFVCIRACPR</sequence>
<keyword evidence="2" id="KW-0489">Methyltransferase</keyword>
<dbReference type="CDD" id="cd02440">
    <property type="entry name" value="AdoMet_MTases"/>
    <property type="match status" value="1"/>
</dbReference>
<dbReference type="EMBL" id="BMQS01000008">
    <property type="protein sequence ID" value="GGT94889.1"/>
    <property type="molecule type" value="Genomic_DNA"/>
</dbReference>
<organism evidence="2 4">
    <name type="scientific">Sulfodiicoccus acidiphilus</name>
    <dbReference type="NCBI Taxonomy" id="1670455"/>
    <lineage>
        <taxon>Archaea</taxon>
        <taxon>Thermoproteota</taxon>
        <taxon>Thermoprotei</taxon>
        <taxon>Sulfolobales</taxon>
        <taxon>Sulfolobaceae</taxon>
        <taxon>Sulfodiicoccus</taxon>
    </lineage>
</organism>
<dbReference type="GO" id="GO:0032259">
    <property type="term" value="P:methylation"/>
    <property type="evidence" value="ECO:0007669"/>
    <property type="project" value="UniProtKB-KW"/>
</dbReference>
<accession>A0A348B1R0</accession>
<dbReference type="PANTHER" id="PTHR42912">
    <property type="entry name" value="METHYLTRANSFERASE"/>
    <property type="match status" value="1"/>
</dbReference>
<gene>
    <name evidence="3" type="ORF">GCM10007116_10630</name>
    <name evidence="2" type="ORF">HS1genome_0501</name>
</gene>
<dbReference type="Proteomes" id="UP000276741">
    <property type="component" value="Chromosome"/>
</dbReference>
<dbReference type="RefSeq" id="WP_126449420.1">
    <property type="nucleotide sequence ID" value="NZ_AP018553.1"/>
</dbReference>
<dbReference type="InterPro" id="IPR029063">
    <property type="entry name" value="SAM-dependent_MTases_sf"/>
</dbReference>
<dbReference type="OrthoDB" id="1018at2157"/>
<reference evidence="3" key="1">
    <citation type="journal article" date="2014" name="Int. J. Syst. Evol. Microbiol.">
        <title>Complete genome sequence of Corynebacterium casei LMG S-19264T (=DSM 44701T), isolated from a smear-ripened cheese.</title>
        <authorList>
            <consortium name="US DOE Joint Genome Institute (JGI-PGF)"/>
            <person name="Walter F."/>
            <person name="Albersmeier A."/>
            <person name="Kalinowski J."/>
            <person name="Ruckert C."/>
        </authorList>
    </citation>
    <scope>NUCLEOTIDE SEQUENCE</scope>
    <source>
        <strain evidence="3">JCM 31740</strain>
    </source>
</reference>
<reference evidence="3" key="4">
    <citation type="submission" date="2020-09" db="EMBL/GenBank/DDBJ databases">
        <authorList>
            <person name="Sun Q."/>
            <person name="Ohkuma M."/>
        </authorList>
    </citation>
    <scope>NUCLEOTIDE SEQUENCE</scope>
    <source>
        <strain evidence="3">JCM 31740</strain>
    </source>
</reference>
<evidence type="ECO:0000313" key="2">
    <source>
        <dbReference type="EMBL" id="BBD72112.1"/>
    </source>
</evidence>
<dbReference type="Proteomes" id="UP000616143">
    <property type="component" value="Unassembled WGS sequence"/>
</dbReference>
<reference evidence="2" key="3">
    <citation type="journal article" date="2019" name="BMC Res. Notes">
        <title>Complete genome sequence of the Sulfodiicoccus acidiphilus strain HS-1T, the first crenarchaeon that lacks polB3, isolated from an acidic hot spring in Ohwaku-dani, Hakone, Japan.</title>
        <authorList>
            <person name="Sakai H.D."/>
            <person name="Kurosawa N."/>
        </authorList>
    </citation>
    <scope>NUCLEOTIDE SEQUENCE</scope>
    <source>
        <strain evidence="2">HS-1</strain>
    </source>
</reference>
<evidence type="ECO:0000313" key="3">
    <source>
        <dbReference type="EMBL" id="GGT94889.1"/>
    </source>
</evidence>